<evidence type="ECO:0000259" key="11">
    <source>
        <dbReference type="PROSITE" id="PS51471"/>
    </source>
</evidence>
<evidence type="ECO:0000256" key="1">
    <source>
        <dbReference type="ARBA" id="ARBA00001961"/>
    </source>
</evidence>
<dbReference type="GO" id="GO:0009686">
    <property type="term" value="P:gibberellin biosynthetic process"/>
    <property type="evidence" value="ECO:0007669"/>
    <property type="project" value="UniProtKB-ARBA"/>
</dbReference>
<reference evidence="13" key="1">
    <citation type="submission" date="2025-08" db="UniProtKB">
        <authorList>
            <consortium name="RefSeq"/>
        </authorList>
    </citation>
    <scope>IDENTIFICATION</scope>
    <source>
        <tissue evidence="13">Fruit stalk</tissue>
    </source>
</reference>
<dbReference type="InterPro" id="IPR044861">
    <property type="entry name" value="IPNS-like_FE2OG_OXY"/>
</dbReference>
<dbReference type="Pfam" id="PF03171">
    <property type="entry name" value="2OG-FeII_Oxy"/>
    <property type="match status" value="1"/>
</dbReference>
<gene>
    <name evidence="13" type="primary">LOC111318557</name>
</gene>
<proteinExistence type="inferred from homology"/>
<evidence type="ECO:0000256" key="7">
    <source>
        <dbReference type="ARBA" id="ARBA00037909"/>
    </source>
</evidence>
<dbReference type="FunFam" id="2.60.120.330:FF:000013">
    <property type="entry name" value="Gibberellin 3-beta-dioxygenase 1"/>
    <property type="match status" value="1"/>
</dbReference>
<organism evidence="12 13">
    <name type="scientific">Durio zibethinus</name>
    <name type="common">Durian</name>
    <dbReference type="NCBI Taxonomy" id="66656"/>
    <lineage>
        <taxon>Eukaryota</taxon>
        <taxon>Viridiplantae</taxon>
        <taxon>Streptophyta</taxon>
        <taxon>Embryophyta</taxon>
        <taxon>Tracheophyta</taxon>
        <taxon>Spermatophyta</taxon>
        <taxon>Magnoliopsida</taxon>
        <taxon>eudicotyledons</taxon>
        <taxon>Gunneridae</taxon>
        <taxon>Pentapetalae</taxon>
        <taxon>rosids</taxon>
        <taxon>malvids</taxon>
        <taxon>Malvales</taxon>
        <taxon>Malvaceae</taxon>
        <taxon>Helicteroideae</taxon>
        <taxon>Durio</taxon>
    </lineage>
</organism>
<evidence type="ECO:0000256" key="4">
    <source>
        <dbReference type="ARBA" id="ARBA00022964"/>
    </source>
</evidence>
<accession>A0A6P6BJB7</accession>
<comment type="cofactor">
    <cofactor evidence="1">
        <name>L-ascorbate</name>
        <dbReference type="ChEBI" id="CHEBI:38290"/>
    </cofactor>
</comment>
<dbReference type="PANTHER" id="PTHR47990">
    <property type="entry name" value="2-OXOGLUTARATE (2OG) AND FE(II)-DEPENDENT OXYGENASE SUPERFAMILY PROTEIN-RELATED"/>
    <property type="match status" value="1"/>
</dbReference>
<dbReference type="SUPFAM" id="SSF51197">
    <property type="entry name" value="Clavaminate synthase-like"/>
    <property type="match status" value="1"/>
</dbReference>
<dbReference type="AlphaFoldDB" id="A0A6P6BJB7"/>
<dbReference type="InterPro" id="IPR005123">
    <property type="entry name" value="Oxoglu/Fe-dep_dioxygenase_dom"/>
</dbReference>
<dbReference type="EC" id="1.14.11.15" evidence="9"/>
<protein>
    <recommendedName>
        <fullName evidence="9">gibberellin 3beta-dioxygenase</fullName>
        <ecNumber evidence="9">1.14.11.15</ecNumber>
    </recommendedName>
</protein>
<dbReference type="Proteomes" id="UP000515121">
    <property type="component" value="Unplaced"/>
</dbReference>
<sequence>MPSRLSDAFRGQPIHPQQLKHPDFTSLQELPDSYAWNQRDDDYPSGDAFATDQSVPIIDLNDPNALQGIGHACKTWGVFQVTNHGIPTSLLDMVECTSRTLFSLPVHQKLKAARSPDGVSGYGFARISSFFSKLMWSEGFTIVGSPDEHFRLIWPQDYRNYCDVIKEYKEEMKKLAGRLMWLMLGSLGIIAKQDIKWAGPKGDFKEASAVLQLNYYPACPDPDRAMGLAAHTDSTLLTILYQNSTSGLQVLKEGAGWVTVPPLPGGLVINLGDLMHILSNGSYPSILHRARVNRTHHRFSVAYLYGPPSSVKISPHPKLLGPAQPPLYRPVTWNEYLDTKAKHFNKALSSVRVCVPLNGLVDVNEHNNSVTVG</sequence>
<evidence type="ECO:0000313" key="12">
    <source>
        <dbReference type="Proteomes" id="UP000515121"/>
    </source>
</evidence>
<comment type="pathway">
    <text evidence="2">Hormone biosynthesis.</text>
</comment>
<keyword evidence="3 10" id="KW-0479">Metal-binding</keyword>
<dbReference type="GO" id="GO:0016707">
    <property type="term" value="F:gibberellin 3-beta-dioxygenase activity"/>
    <property type="evidence" value="ECO:0007669"/>
    <property type="project" value="UniProtKB-EC"/>
</dbReference>
<dbReference type="RefSeq" id="XP_022777151.1">
    <property type="nucleotide sequence ID" value="XM_022921416.1"/>
</dbReference>
<evidence type="ECO:0000256" key="9">
    <source>
        <dbReference type="ARBA" id="ARBA00066695"/>
    </source>
</evidence>
<evidence type="ECO:0000256" key="5">
    <source>
        <dbReference type="ARBA" id="ARBA00023002"/>
    </source>
</evidence>
<dbReference type="KEGG" id="dzi:111318557"/>
<name>A0A6P6BJB7_DURZI</name>
<dbReference type="OrthoDB" id="288590at2759"/>
<keyword evidence="4" id="KW-0223">Dioxygenase</keyword>
<dbReference type="GeneID" id="111318557"/>
<keyword evidence="6 10" id="KW-0408">Iron</keyword>
<evidence type="ECO:0000256" key="8">
    <source>
        <dbReference type="ARBA" id="ARBA00061560"/>
    </source>
</evidence>
<dbReference type="Gene3D" id="2.60.120.330">
    <property type="entry name" value="B-lactam Antibiotic, Isopenicillin N Synthase, Chain"/>
    <property type="match status" value="1"/>
</dbReference>
<dbReference type="InterPro" id="IPR027443">
    <property type="entry name" value="IPNS-like_sf"/>
</dbReference>
<dbReference type="InterPro" id="IPR026992">
    <property type="entry name" value="DIOX_N"/>
</dbReference>
<dbReference type="GO" id="GO:0046872">
    <property type="term" value="F:metal ion binding"/>
    <property type="evidence" value="ECO:0007669"/>
    <property type="project" value="UniProtKB-KW"/>
</dbReference>
<dbReference type="Pfam" id="PF14226">
    <property type="entry name" value="DIOX_N"/>
    <property type="match status" value="1"/>
</dbReference>
<comment type="pathway">
    <text evidence="7">Plant hormone biosynthesis; gibberellin biosynthesis.</text>
</comment>
<dbReference type="PROSITE" id="PS51471">
    <property type="entry name" value="FE2OG_OXY"/>
    <property type="match status" value="1"/>
</dbReference>
<evidence type="ECO:0000313" key="13">
    <source>
        <dbReference type="RefSeq" id="XP_022777151.1"/>
    </source>
</evidence>
<evidence type="ECO:0000256" key="2">
    <source>
        <dbReference type="ARBA" id="ARBA00004972"/>
    </source>
</evidence>
<comment type="similarity">
    <text evidence="8">Belongs to the iron/ascorbate-dependent oxidoreductase family. GA3OX subfamily.</text>
</comment>
<evidence type="ECO:0000256" key="3">
    <source>
        <dbReference type="ARBA" id="ARBA00022723"/>
    </source>
</evidence>
<keyword evidence="5 10" id="KW-0560">Oxidoreductase</keyword>
<evidence type="ECO:0000256" key="10">
    <source>
        <dbReference type="RuleBase" id="RU003682"/>
    </source>
</evidence>
<keyword evidence="12" id="KW-1185">Reference proteome</keyword>
<dbReference type="InterPro" id="IPR050231">
    <property type="entry name" value="Iron_ascorbate_oxido_reductase"/>
</dbReference>
<evidence type="ECO:0000256" key="6">
    <source>
        <dbReference type="ARBA" id="ARBA00023004"/>
    </source>
</evidence>
<feature type="domain" description="Fe2OG dioxygenase" evidence="11">
    <location>
        <begin position="206"/>
        <end position="307"/>
    </location>
</feature>